<dbReference type="Proteomes" id="UP000321504">
    <property type="component" value="Unassembled WGS sequence"/>
</dbReference>
<dbReference type="EMBL" id="JABCLB010002723">
    <property type="protein sequence ID" value="NMU87621.1"/>
    <property type="molecule type" value="Genomic_DNA"/>
</dbReference>
<feature type="transmembrane region" description="Helical" evidence="1">
    <location>
        <begin position="43"/>
        <end position="63"/>
    </location>
</feature>
<proteinExistence type="predicted"/>
<dbReference type="Proteomes" id="UP000518904">
    <property type="component" value="Unassembled WGS sequence"/>
</dbReference>
<evidence type="ECO:0000313" key="4">
    <source>
        <dbReference type="Proteomes" id="UP000321504"/>
    </source>
</evidence>
<comment type="caution">
    <text evidence="2">The sequence shown here is derived from an EMBL/GenBank/DDBJ whole genome shotgun (WGS) entry which is preliminary data.</text>
</comment>
<keyword evidence="1" id="KW-1133">Transmembrane helix</keyword>
<feature type="transmembrane region" description="Helical" evidence="1">
    <location>
        <begin position="21"/>
        <end position="37"/>
    </location>
</feature>
<evidence type="ECO:0000313" key="5">
    <source>
        <dbReference type="Proteomes" id="UP000518904"/>
    </source>
</evidence>
<evidence type="ECO:0000256" key="1">
    <source>
        <dbReference type="SAM" id="Phobius"/>
    </source>
</evidence>
<dbReference type="PROSITE" id="PS51257">
    <property type="entry name" value="PROKAR_LIPOPROTEIN"/>
    <property type="match status" value="1"/>
</dbReference>
<reference evidence="3 4" key="1">
    <citation type="submission" date="2019-08" db="EMBL/GenBank/DDBJ databases">
        <title>Emerging of two pre-pandemic pathogenic O4:KUT lineages of Vibrio parahaemolyticus in coastal eastern China.</title>
        <authorList>
            <person name="Yu H."/>
        </authorList>
    </citation>
    <scope>NUCLEOTIDE SEQUENCE [LARGE SCALE GENOMIC DNA]</scope>
    <source>
        <strain evidence="3 4">HZ17-383</strain>
    </source>
</reference>
<gene>
    <name evidence="3" type="ORF">FVP01_02445</name>
    <name evidence="2" type="ORF">HKB16_32755</name>
</gene>
<sequence>MLSKGYAKFSVKHPWFHRANVLAVVITFLVSCYQLLVNEAFEYVIGFVVTLLASVLFASASAFKKRYLGLES</sequence>
<dbReference type="RefSeq" id="WP_021485268.1">
    <property type="nucleotide sequence ID" value="NZ_CANUIV010000001.1"/>
</dbReference>
<evidence type="ECO:0000313" key="2">
    <source>
        <dbReference type="EMBL" id="NMU87621.1"/>
    </source>
</evidence>
<keyword evidence="1" id="KW-0812">Transmembrane</keyword>
<organism evidence="2 5">
    <name type="scientific">Vibrio parahaemolyticus</name>
    <dbReference type="NCBI Taxonomy" id="670"/>
    <lineage>
        <taxon>Bacteria</taxon>
        <taxon>Pseudomonadati</taxon>
        <taxon>Pseudomonadota</taxon>
        <taxon>Gammaproteobacteria</taxon>
        <taxon>Vibrionales</taxon>
        <taxon>Vibrionaceae</taxon>
        <taxon>Vibrio</taxon>
    </lineage>
</organism>
<keyword evidence="1" id="KW-0472">Membrane</keyword>
<protein>
    <submittedName>
        <fullName evidence="2">Uncharacterized protein</fullName>
    </submittedName>
</protein>
<evidence type="ECO:0000313" key="3">
    <source>
        <dbReference type="EMBL" id="TXN17868.1"/>
    </source>
</evidence>
<dbReference type="AlphaFoldDB" id="A0A0H0ZF67"/>
<dbReference type="EMBL" id="VRMQ01000001">
    <property type="protein sequence ID" value="TXN17868.1"/>
    <property type="molecule type" value="Genomic_DNA"/>
</dbReference>
<accession>A0A0H0ZF67</accession>
<name>A0A0H0ZF67_VIBPH</name>
<reference evidence="2 5" key="2">
    <citation type="submission" date="2020-04" db="EMBL/GenBank/DDBJ databases">
        <title>Whole-genome sequencing of Vibrio spp. from China reveals different genetic environments of blaCTX-M-14 among diverse lineages.</title>
        <authorList>
            <person name="Zheng Z."/>
            <person name="Ye L."/>
            <person name="Chen S."/>
        </authorList>
    </citation>
    <scope>NUCLEOTIDE SEQUENCE [LARGE SCALE GENOMIC DNA]</scope>
    <source>
        <strain evidence="2 5">Vb0551</strain>
    </source>
</reference>